<evidence type="ECO:0000256" key="3">
    <source>
        <dbReference type="ARBA" id="ARBA00005854"/>
    </source>
</evidence>
<dbReference type="CDD" id="cd12174">
    <property type="entry name" value="PGDH_like_3"/>
    <property type="match status" value="1"/>
</dbReference>
<evidence type="ECO:0000259" key="12">
    <source>
        <dbReference type="PROSITE" id="PS51671"/>
    </source>
</evidence>
<dbReference type="InterPro" id="IPR036291">
    <property type="entry name" value="NAD(P)-bd_dom_sf"/>
</dbReference>
<accession>A0A9D1E749</accession>
<dbReference type="Gene3D" id="3.40.50.720">
    <property type="entry name" value="NAD(P)-binding Rossmann-like Domain"/>
    <property type="match status" value="2"/>
</dbReference>
<dbReference type="InterPro" id="IPR006139">
    <property type="entry name" value="D-isomer_2_OHA_DH_cat_dom"/>
</dbReference>
<organism evidence="13 14">
    <name type="scientific">Candidatus Coproplasma avicola</name>
    <dbReference type="NCBI Taxonomy" id="2840744"/>
    <lineage>
        <taxon>Bacteria</taxon>
        <taxon>Bacillati</taxon>
        <taxon>Bacillota</taxon>
        <taxon>Clostridia</taxon>
        <taxon>Eubacteriales</taxon>
        <taxon>Candidatus Coproplasma</taxon>
    </lineage>
</organism>
<comment type="caution">
    <text evidence="13">The sequence shown here is derived from an EMBL/GenBank/DDBJ whole genome shotgun (WGS) entry which is preliminary data.</text>
</comment>
<comment type="similarity">
    <text evidence="3 11">Belongs to the D-isomer specific 2-hydroxyacid dehydrogenase family.</text>
</comment>
<dbReference type="Proteomes" id="UP000823913">
    <property type="component" value="Unassembled WGS sequence"/>
</dbReference>
<dbReference type="InterPro" id="IPR002912">
    <property type="entry name" value="ACT_dom"/>
</dbReference>
<evidence type="ECO:0000256" key="5">
    <source>
        <dbReference type="ARBA" id="ARBA00013143"/>
    </source>
</evidence>
<dbReference type="PROSITE" id="PS51671">
    <property type="entry name" value="ACT"/>
    <property type="match status" value="1"/>
</dbReference>
<dbReference type="Pfam" id="PF00389">
    <property type="entry name" value="2-Hacid_dh"/>
    <property type="match status" value="1"/>
</dbReference>
<evidence type="ECO:0000313" key="13">
    <source>
        <dbReference type="EMBL" id="HIR67344.1"/>
    </source>
</evidence>
<dbReference type="PROSITE" id="PS00670">
    <property type="entry name" value="D_2_HYDROXYACID_DH_2"/>
    <property type="match status" value="1"/>
</dbReference>
<dbReference type="InterPro" id="IPR029753">
    <property type="entry name" value="D-isomer_DH_CS"/>
</dbReference>
<comment type="catalytic activity">
    <reaction evidence="10">
        <text>(2R)-3-phosphoglycerate + NAD(+) = 3-phosphooxypyruvate + NADH + H(+)</text>
        <dbReference type="Rhea" id="RHEA:12641"/>
        <dbReference type="ChEBI" id="CHEBI:15378"/>
        <dbReference type="ChEBI" id="CHEBI:18110"/>
        <dbReference type="ChEBI" id="CHEBI:57540"/>
        <dbReference type="ChEBI" id="CHEBI:57945"/>
        <dbReference type="ChEBI" id="CHEBI:58272"/>
        <dbReference type="EC" id="1.1.1.95"/>
    </reaction>
</comment>
<evidence type="ECO:0000256" key="6">
    <source>
        <dbReference type="ARBA" id="ARBA00021582"/>
    </source>
</evidence>
<name>A0A9D1E749_9FIRM</name>
<dbReference type="InterPro" id="IPR006140">
    <property type="entry name" value="D-isomer_DH_NAD-bd"/>
</dbReference>
<reference evidence="13" key="1">
    <citation type="submission" date="2020-10" db="EMBL/GenBank/DDBJ databases">
        <authorList>
            <person name="Gilroy R."/>
        </authorList>
    </citation>
    <scope>NUCLEOTIDE SEQUENCE</scope>
    <source>
        <strain evidence="13">ChiW16-3235</strain>
    </source>
</reference>
<reference evidence="13" key="2">
    <citation type="journal article" date="2021" name="PeerJ">
        <title>Extensive microbial diversity within the chicken gut microbiome revealed by metagenomics and culture.</title>
        <authorList>
            <person name="Gilroy R."/>
            <person name="Ravi A."/>
            <person name="Getino M."/>
            <person name="Pursley I."/>
            <person name="Horton D.L."/>
            <person name="Alikhan N.F."/>
            <person name="Baker D."/>
            <person name="Gharbi K."/>
            <person name="Hall N."/>
            <person name="Watson M."/>
            <person name="Adriaenssens E.M."/>
            <person name="Foster-Nyarko E."/>
            <person name="Jarju S."/>
            <person name="Secka A."/>
            <person name="Antonio M."/>
            <person name="Oren A."/>
            <person name="Chaudhuri R.R."/>
            <person name="La Ragione R."/>
            <person name="Hildebrand F."/>
            <person name="Pallen M.J."/>
        </authorList>
    </citation>
    <scope>NUCLEOTIDE SEQUENCE</scope>
    <source>
        <strain evidence="13">ChiW16-3235</strain>
    </source>
</reference>
<dbReference type="PANTHER" id="PTHR42938">
    <property type="entry name" value="FORMATE DEHYDROGENASE 1"/>
    <property type="match status" value="1"/>
</dbReference>
<gene>
    <name evidence="13" type="ORF">IAB94_04795</name>
</gene>
<sequence length="385" mass="40131">MAGILKLNAISPLADPVFAGYEYGDNVKDPVGVMVRSAAMADFETGKNLLAVARAGAGTNNIPVADYAAKGIVVFNTPGANANAVKELVICELFLGGRKICDAIDWVKTIKGEGENVGKLVEKGKSKFVGCEIAGKTLGVIGLGAIGIMVANAAKALGMKVIGADPYLSTHNALMLDPSVEIVADNAEIYRRADFITVHVPLNAQTKGMFNEATLCACKDGVVIINNSRGELVVTEDILKALQTGKVGRYITDFPSAELIGAPNAVCVPHLGASTPEAEDNCAVMAAKQLKDYIENGNIVNSVNYPAVSAAREGRARICVCHKNVANMIAQFAAAVSAKGINIANMQDKAKGDYAYGIIDIDGEADGQLLAAIAAIDGVIKVRAL</sequence>
<dbReference type="Gene3D" id="3.30.70.260">
    <property type="match status" value="1"/>
</dbReference>
<comment type="function">
    <text evidence="1">Catalyzes the reversible oxidation of 3-phospho-D-glycerate to 3-phosphonooxypyruvate, the first step of the phosphorylated L-serine biosynthesis pathway. Also catalyzes the reversible oxidation of 2-hydroxyglutarate to 2-oxoglutarate.</text>
</comment>
<dbReference type="PANTHER" id="PTHR42938:SF47">
    <property type="entry name" value="HYDROXYPYRUVATE REDUCTASE"/>
    <property type="match status" value="1"/>
</dbReference>
<dbReference type="GO" id="GO:0051287">
    <property type="term" value="F:NAD binding"/>
    <property type="evidence" value="ECO:0007669"/>
    <property type="project" value="InterPro"/>
</dbReference>
<evidence type="ECO:0000256" key="8">
    <source>
        <dbReference type="ARBA" id="ARBA00030455"/>
    </source>
</evidence>
<comment type="pathway">
    <text evidence="2">Amino-acid biosynthesis; L-serine biosynthesis; L-serine from 3-phospho-D-glycerate: step 1/3.</text>
</comment>
<evidence type="ECO:0000313" key="14">
    <source>
        <dbReference type="Proteomes" id="UP000823913"/>
    </source>
</evidence>
<dbReference type="EC" id="1.1.1.399" evidence="4"/>
<dbReference type="SUPFAM" id="SSF51735">
    <property type="entry name" value="NAD(P)-binding Rossmann-fold domains"/>
    <property type="match status" value="1"/>
</dbReference>
<evidence type="ECO:0000256" key="10">
    <source>
        <dbReference type="ARBA" id="ARBA00048731"/>
    </source>
</evidence>
<evidence type="ECO:0000256" key="2">
    <source>
        <dbReference type="ARBA" id="ARBA00005216"/>
    </source>
</evidence>
<dbReference type="EMBL" id="DVHK01000099">
    <property type="protein sequence ID" value="HIR67344.1"/>
    <property type="molecule type" value="Genomic_DNA"/>
</dbReference>
<evidence type="ECO:0000256" key="4">
    <source>
        <dbReference type="ARBA" id="ARBA00013001"/>
    </source>
</evidence>
<keyword evidence="7 11" id="KW-0560">Oxidoreductase</keyword>
<dbReference type="GO" id="GO:0004617">
    <property type="term" value="F:phosphoglycerate dehydrogenase activity"/>
    <property type="evidence" value="ECO:0007669"/>
    <property type="project" value="UniProtKB-EC"/>
</dbReference>
<comment type="catalytic activity">
    <reaction evidence="9">
        <text>(R)-2-hydroxyglutarate + NAD(+) = 2-oxoglutarate + NADH + H(+)</text>
        <dbReference type="Rhea" id="RHEA:49612"/>
        <dbReference type="ChEBI" id="CHEBI:15378"/>
        <dbReference type="ChEBI" id="CHEBI:15801"/>
        <dbReference type="ChEBI" id="CHEBI:16810"/>
        <dbReference type="ChEBI" id="CHEBI:57540"/>
        <dbReference type="ChEBI" id="CHEBI:57945"/>
        <dbReference type="EC" id="1.1.1.399"/>
    </reaction>
</comment>
<dbReference type="InterPro" id="IPR045865">
    <property type="entry name" value="ACT-like_dom_sf"/>
</dbReference>
<evidence type="ECO:0000256" key="1">
    <source>
        <dbReference type="ARBA" id="ARBA00003800"/>
    </source>
</evidence>
<protein>
    <recommendedName>
        <fullName evidence="6">D-3-phosphoglycerate dehydrogenase</fullName>
        <ecNumber evidence="4">1.1.1.399</ecNumber>
        <ecNumber evidence="5">1.1.1.95</ecNumber>
    </recommendedName>
    <alternativeName>
        <fullName evidence="8">2-oxoglutarate reductase</fullName>
    </alternativeName>
</protein>
<evidence type="ECO:0000256" key="11">
    <source>
        <dbReference type="RuleBase" id="RU003719"/>
    </source>
</evidence>
<evidence type="ECO:0000256" key="7">
    <source>
        <dbReference type="ARBA" id="ARBA00023002"/>
    </source>
</evidence>
<dbReference type="PROSITE" id="PS00671">
    <property type="entry name" value="D_2_HYDROXYACID_DH_3"/>
    <property type="match status" value="1"/>
</dbReference>
<dbReference type="CDD" id="cd04901">
    <property type="entry name" value="ACT_3PGDH"/>
    <property type="match status" value="1"/>
</dbReference>
<proteinExistence type="inferred from homology"/>
<dbReference type="EC" id="1.1.1.95" evidence="5"/>
<dbReference type="AlphaFoldDB" id="A0A9D1E749"/>
<evidence type="ECO:0000256" key="9">
    <source>
        <dbReference type="ARBA" id="ARBA00048126"/>
    </source>
</evidence>
<dbReference type="SUPFAM" id="SSF52283">
    <property type="entry name" value="Formate/glycerate dehydrogenase catalytic domain-like"/>
    <property type="match status" value="1"/>
</dbReference>
<dbReference type="SUPFAM" id="SSF55021">
    <property type="entry name" value="ACT-like"/>
    <property type="match status" value="1"/>
</dbReference>
<feature type="domain" description="ACT" evidence="12">
    <location>
        <begin position="317"/>
        <end position="385"/>
    </location>
</feature>
<dbReference type="Pfam" id="PF02826">
    <property type="entry name" value="2-Hacid_dh_C"/>
    <property type="match status" value="1"/>
</dbReference>